<evidence type="ECO:0000313" key="3">
    <source>
        <dbReference type="EMBL" id="KAE9148206.1"/>
    </source>
</evidence>
<evidence type="ECO:0000313" key="8">
    <source>
        <dbReference type="Proteomes" id="UP000441208"/>
    </source>
</evidence>
<reference evidence="5 6" key="1">
    <citation type="submission" date="2018-08" db="EMBL/GenBank/DDBJ databases">
        <title>Genomic investigation of the strawberry pathogen Phytophthora fragariae indicates pathogenicity is determined by transcriptional variation in three key races.</title>
        <authorList>
            <person name="Adams T.M."/>
            <person name="Armitage A.D."/>
            <person name="Sobczyk M.K."/>
            <person name="Bates H.J."/>
            <person name="Dunwell J.M."/>
            <person name="Nellist C.F."/>
            <person name="Harrison R.J."/>
        </authorList>
    </citation>
    <scope>NUCLEOTIDE SEQUENCE [LARGE SCALE GENOMIC DNA]</scope>
    <source>
        <strain evidence="4 6">A4</strain>
        <strain evidence="3 7">NOV-5</strain>
        <strain evidence="2 8">NOV-71</strain>
        <strain evidence="1 5">NOV-9</strain>
    </source>
</reference>
<dbReference type="EMBL" id="QXGF01001798">
    <property type="protein sequence ID" value="KAE8927736.1"/>
    <property type="molecule type" value="Genomic_DNA"/>
</dbReference>
<dbReference type="Proteomes" id="UP000441208">
    <property type="component" value="Unassembled WGS sequence"/>
</dbReference>
<comment type="caution">
    <text evidence="2">The sequence shown here is derived from an EMBL/GenBank/DDBJ whole genome shotgun (WGS) entry which is preliminary data.</text>
</comment>
<dbReference type="EMBL" id="QXGE01001594">
    <property type="protein sequence ID" value="KAE9290596.1"/>
    <property type="molecule type" value="Genomic_DNA"/>
</dbReference>
<evidence type="ECO:0000313" key="4">
    <source>
        <dbReference type="EMBL" id="KAE9290596.1"/>
    </source>
</evidence>
<sequence length="67" mass="7366">MEESVITLMETDETIQLGTPRVEEMYVSRINSTVRLCPGGQPLVVANLMGKAPDTPREAMPGLKEAY</sequence>
<evidence type="ECO:0000313" key="7">
    <source>
        <dbReference type="Proteomes" id="UP000440732"/>
    </source>
</evidence>
<dbReference type="Proteomes" id="UP000440732">
    <property type="component" value="Unassembled WGS sequence"/>
</dbReference>
<dbReference type="Proteomes" id="UP000429523">
    <property type="component" value="Unassembled WGS sequence"/>
</dbReference>
<evidence type="ECO:0000313" key="1">
    <source>
        <dbReference type="EMBL" id="KAE8927736.1"/>
    </source>
</evidence>
<evidence type="ECO:0000313" key="2">
    <source>
        <dbReference type="EMBL" id="KAE9117712.1"/>
    </source>
</evidence>
<dbReference type="Proteomes" id="UP000437068">
    <property type="component" value="Unassembled WGS sequence"/>
</dbReference>
<organism evidence="2 8">
    <name type="scientific">Phytophthora fragariae</name>
    <dbReference type="NCBI Taxonomy" id="53985"/>
    <lineage>
        <taxon>Eukaryota</taxon>
        <taxon>Sar</taxon>
        <taxon>Stramenopiles</taxon>
        <taxon>Oomycota</taxon>
        <taxon>Peronosporomycetes</taxon>
        <taxon>Peronosporales</taxon>
        <taxon>Peronosporaceae</taxon>
        <taxon>Phytophthora</taxon>
    </lineage>
</organism>
<evidence type="ECO:0000313" key="5">
    <source>
        <dbReference type="Proteomes" id="UP000429523"/>
    </source>
</evidence>
<protein>
    <submittedName>
        <fullName evidence="2">Uncharacterized protein</fullName>
    </submittedName>
</protein>
<proteinExistence type="predicted"/>
<dbReference type="EMBL" id="QXGA01000303">
    <property type="protein sequence ID" value="KAE9148206.1"/>
    <property type="molecule type" value="Genomic_DNA"/>
</dbReference>
<evidence type="ECO:0000313" key="6">
    <source>
        <dbReference type="Proteomes" id="UP000437068"/>
    </source>
</evidence>
<dbReference type="EMBL" id="QXFZ01000406">
    <property type="protein sequence ID" value="KAE9117712.1"/>
    <property type="molecule type" value="Genomic_DNA"/>
</dbReference>
<accession>A0A6A3STG1</accession>
<gene>
    <name evidence="4" type="ORF">PF001_g19540</name>
    <name evidence="3" type="ORF">PF006_g7179</name>
    <name evidence="2" type="ORF">PF007_g9169</name>
    <name evidence="1" type="ORF">PF009_g22097</name>
</gene>
<dbReference type="AlphaFoldDB" id="A0A6A3STG1"/>
<name>A0A6A3STG1_9STRA</name>